<evidence type="ECO:0000313" key="4">
    <source>
        <dbReference type="Proteomes" id="UP000319514"/>
    </source>
</evidence>
<dbReference type="Proteomes" id="UP000319514">
    <property type="component" value="Unassembled WGS sequence"/>
</dbReference>
<dbReference type="PROSITE" id="PS51762">
    <property type="entry name" value="GH16_2"/>
    <property type="match status" value="1"/>
</dbReference>
<feature type="domain" description="GH16" evidence="2">
    <location>
        <begin position="18"/>
        <end position="270"/>
    </location>
</feature>
<dbReference type="SUPFAM" id="SSF49899">
    <property type="entry name" value="Concanavalin A-like lectins/glucanases"/>
    <property type="match status" value="1"/>
</dbReference>
<sequence>MRNIVRLAITAVAVTALAIFGPAKVPTATGATPVGVVPHGPPGGWTLAWADEFGGSSVDQHRWQPNWLGVNNTMSTPPVNTAELSCYDPHQVAVSGGALHLTVVARSCLGWQYASGLVNTRNTFQFTYGYAEARMFLPHAASGACTDWPAFWLNGYDGNPIEEVDVMECLDGDVPWVYHYDNYTKESSHQSPAWRQTMPRTPSGWHTFGVDWEPGHLTFYFDGVSQGSAAQSATHPHYLIANLAVSTVISPPVRVPQSVAIDYIRVFKKK</sequence>
<dbReference type="GO" id="GO:0004553">
    <property type="term" value="F:hydrolase activity, hydrolyzing O-glycosyl compounds"/>
    <property type="evidence" value="ECO:0007669"/>
    <property type="project" value="InterPro"/>
</dbReference>
<protein>
    <submittedName>
        <fullName evidence="3">Glycosyl hydrolase family 16</fullName>
    </submittedName>
</protein>
<dbReference type="CDD" id="cd08023">
    <property type="entry name" value="GH16_laminarinase_like"/>
    <property type="match status" value="1"/>
</dbReference>
<dbReference type="OrthoDB" id="9809583at2"/>
<feature type="signal peptide" evidence="1">
    <location>
        <begin position="1"/>
        <end position="18"/>
    </location>
</feature>
<reference evidence="3 4" key="1">
    <citation type="submission" date="2019-06" db="EMBL/GenBank/DDBJ databases">
        <title>Sequencing the genomes of 1000 actinobacteria strains.</title>
        <authorList>
            <person name="Klenk H.-P."/>
        </authorList>
    </citation>
    <scope>NUCLEOTIDE SEQUENCE [LARGE SCALE GENOMIC DNA]</scope>
    <source>
        <strain evidence="3 4">DSM 18082</strain>
    </source>
</reference>
<evidence type="ECO:0000259" key="2">
    <source>
        <dbReference type="PROSITE" id="PS51762"/>
    </source>
</evidence>
<dbReference type="RefSeq" id="WP_141789030.1">
    <property type="nucleotide sequence ID" value="NZ_BAAAKX010000001.1"/>
</dbReference>
<proteinExistence type="predicted"/>
<dbReference type="AlphaFoldDB" id="A0A542ZLJ4"/>
<dbReference type="Pfam" id="PF00722">
    <property type="entry name" value="Glyco_hydro_16"/>
    <property type="match status" value="1"/>
</dbReference>
<comment type="caution">
    <text evidence="3">The sequence shown here is derived from an EMBL/GenBank/DDBJ whole genome shotgun (WGS) entry which is preliminary data.</text>
</comment>
<dbReference type="PANTHER" id="PTHR10963:SF60">
    <property type="entry name" value="GRAM-NEGATIVE BACTERIA-BINDING PROTEIN 1-RELATED"/>
    <property type="match status" value="1"/>
</dbReference>
<dbReference type="InterPro" id="IPR050546">
    <property type="entry name" value="Glycosyl_Hydrlase_16"/>
</dbReference>
<evidence type="ECO:0000256" key="1">
    <source>
        <dbReference type="SAM" id="SignalP"/>
    </source>
</evidence>
<evidence type="ECO:0000313" key="3">
    <source>
        <dbReference type="EMBL" id="TQL61214.1"/>
    </source>
</evidence>
<dbReference type="InterPro" id="IPR013320">
    <property type="entry name" value="ConA-like_dom_sf"/>
</dbReference>
<keyword evidence="4" id="KW-1185">Reference proteome</keyword>
<dbReference type="InterPro" id="IPR000757">
    <property type="entry name" value="Beta-glucanase-like"/>
</dbReference>
<dbReference type="Gene3D" id="2.60.120.200">
    <property type="match status" value="1"/>
</dbReference>
<keyword evidence="1" id="KW-0732">Signal</keyword>
<gene>
    <name evidence="3" type="ORF">FB474_2621</name>
</gene>
<feature type="chain" id="PRO_5039004637" evidence="1">
    <location>
        <begin position="19"/>
        <end position="270"/>
    </location>
</feature>
<name>A0A542ZLJ4_9MICO</name>
<dbReference type="GO" id="GO:0005975">
    <property type="term" value="P:carbohydrate metabolic process"/>
    <property type="evidence" value="ECO:0007669"/>
    <property type="project" value="InterPro"/>
</dbReference>
<organism evidence="3 4">
    <name type="scientific">Oryzihumus leptocrescens</name>
    <dbReference type="NCBI Taxonomy" id="297536"/>
    <lineage>
        <taxon>Bacteria</taxon>
        <taxon>Bacillati</taxon>
        <taxon>Actinomycetota</taxon>
        <taxon>Actinomycetes</taxon>
        <taxon>Micrococcales</taxon>
        <taxon>Intrasporangiaceae</taxon>
        <taxon>Oryzihumus</taxon>
    </lineage>
</organism>
<dbReference type="PANTHER" id="PTHR10963">
    <property type="entry name" value="GLYCOSYL HYDROLASE-RELATED"/>
    <property type="match status" value="1"/>
</dbReference>
<dbReference type="EMBL" id="VFOQ01000001">
    <property type="protein sequence ID" value="TQL61214.1"/>
    <property type="molecule type" value="Genomic_DNA"/>
</dbReference>
<accession>A0A542ZLJ4</accession>
<keyword evidence="3" id="KW-0378">Hydrolase</keyword>